<name>A0AAV6SZN3_SOLSE</name>
<evidence type="ECO:0000313" key="2">
    <source>
        <dbReference type="Proteomes" id="UP000693946"/>
    </source>
</evidence>
<dbReference type="EMBL" id="JAGKHQ010000002">
    <property type="protein sequence ID" value="KAG7522558.1"/>
    <property type="molecule type" value="Genomic_DNA"/>
</dbReference>
<organism evidence="1 2">
    <name type="scientific">Solea senegalensis</name>
    <name type="common">Senegalese sole</name>
    <dbReference type="NCBI Taxonomy" id="28829"/>
    <lineage>
        <taxon>Eukaryota</taxon>
        <taxon>Metazoa</taxon>
        <taxon>Chordata</taxon>
        <taxon>Craniata</taxon>
        <taxon>Vertebrata</taxon>
        <taxon>Euteleostomi</taxon>
        <taxon>Actinopterygii</taxon>
        <taxon>Neopterygii</taxon>
        <taxon>Teleostei</taxon>
        <taxon>Neoteleostei</taxon>
        <taxon>Acanthomorphata</taxon>
        <taxon>Carangaria</taxon>
        <taxon>Pleuronectiformes</taxon>
        <taxon>Pleuronectoidei</taxon>
        <taxon>Soleidae</taxon>
        <taxon>Solea</taxon>
    </lineage>
</organism>
<protein>
    <submittedName>
        <fullName evidence="1">Uncharacterized protein</fullName>
    </submittedName>
</protein>
<reference evidence="1 2" key="1">
    <citation type="journal article" date="2021" name="Sci. Rep.">
        <title>Chromosome anchoring in Senegalese sole (Solea senegalensis) reveals sex-associated markers and genome rearrangements in flatfish.</title>
        <authorList>
            <person name="Guerrero-Cozar I."/>
            <person name="Gomez-Garrido J."/>
            <person name="Berbel C."/>
            <person name="Martinez-Blanch J.F."/>
            <person name="Alioto T."/>
            <person name="Claros M.G."/>
            <person name="Gagnaire P.A."/>
            <person name="Manchado M."/>
        </authorList>
    </citation>
    <scope>NUCLEOTIDE SEQUENCE [LARGE SCALE GENOMIC DNA]</scope>
    <source>
        <strain evidence="1">Sse05_10M</strain>
    </source>
</reference>
<sequence>MFADHCSRETFSSESNITNVTSVPSIKYVKEQRTVTTGTAGDVTESDNSVSEMDVLSVSTLRPADSHMPVLTYSTCLLLQLQFRVMYTSQHSSHSLVSAPVSFFWPPVPIFSPSDGWIHPEDVHHT</sequence>
<proteinExistence type="predicted"/>
<dbReference type="Proteomes" id="UP000693946">
    <property type="component" value="Linkage Group LG10"/>
</dbReference>
<keyword evidence="2" id="KW-1185">Reference proteome</keyword>
<comment type="caution">
    <text evidence="1">The sequence shown here is derived from an EMBL/GenBank/DDBJ whole genome shotgun (WGS) entry which is preliminary data.</text>
</comment>
<gene>
    <name evidence="1" type="ORF">JOB18_025319</name>
</gene>
<accession>A0AAV6SZN3</accession>
<dbReference type="AlphaFoldDB" id="A0AAV6SZN3"/>
<evidence type="ECO:0000313" key="1">
    <source>
        <dbReference type="EMBL" id="KAG7522558.1"/>
    </source>
</evidence>